<dbReference type="GO" id="GO:0071596">
    <property type="term" value="P:ubiquitin-dependent protein catabolic process via the N-end rule pathway"/>
    <property type="evidence" value="ECO:0007669"/>
    <property type="project" value="InterPro"/>
</dbReference>
<name>A0A1I3RNL1_9PLAN</name>
<dbReference type="SUPFAM" id="SSF55729">
    <property type="entry name" value="Acyl-CoA N-acyltransferases (Nat)"/>
    <property type="match status" value="1"/>
</dbReference>
<dbReference type="HAMAP" id="MF_00689">
    <property type="entry name" value="Bpt"/>
    <property type="match status" value="1"/>
</dbReference>
<evidence type="ECO:0000313" key="9">
    <source>
        <dbReference type="Proteomes" id="UP000199518"/>
    </source>
</evidence>
<dbReference type="GO" id="GO:0005737">
    <property type="term" value="C:cytoplasm"/>
    <property type="evidence" value="ECO:0007669"/>
    <property type="project" value="UniProtKB-SubCell"/>
</dbReference>
<dbReference type="InterPro" id="IPR007472">
    <property type="entry name" value="N-end_Aminoacyl_Trfase_C"/>
</dbReference>
<feature type="compositionally biased region" description="Basic residues" evidence="5">
    <location>
        <begin position="1"/>
        <end position="13"/>
    </location>
</feature>
<dbReference type="Pfam" id="PF04377">
    <property type="entry name" value="ATE_C"/>
    <property type="match status" value="1"/>
</dbReference>
<evidence type="ECO:0000259" key="6">
    <source>
        <dbReference type="Pfam" id="PF04376"/>
    </source>
</evidence>
<keyword evidence="9" id="KW-1185">Reference proteome</keyword>
<dbReference type="InterPro" id="IPR016181">
    <property type="entry name" value="Acyl_CoA_acyltransferase"/>
</dbReference>
<organism evidence="8 9">
    <name type="scientific">Planctomicrobium piriforme</name>
    <dbReference type="NCBI Taxonomy" id="1576369"/>
    <lineage>
        <taxon>Bacteria</taxon>
        <taxon>Pseudomonadati</taxon>
        <taxon>Planctomycetota</taxon>
        <taxon>Planctomycetia</taxon>
        <taxon>Planctomycetales</taxon>
        <taxon>Planctomycetaceae</taxon>
        <taxon>Planctomicrobium</taxon>
    </lineage>
</organism>
<comment type="subcellular location">
    <subcellularLocation>
        <location evidence="4">Cytoplasm</location>
    </subcellularLocation>
</comment>
<proteinExistence type="inferred from homology"/>
<dbReference type="Pfam" id="PF04376">
    <property type="entry name" value="ATE_N"/>
    <property type="match status" value="1"/>
</dbReference>
<dbReference type="PANTHER" id="PTHR21367:SF1">
    <property type="entry name" value="ARGINYL-TRNA--PROTEIN TRANSFERASE 1"/>
    <property type="match status" value="1"/>
</dbReference>
<dbReference type="NCBIfam" id="NF002344">
    <property type="entry name" value="PRK01305.2-1"/>
    <property type="match status" value="1"/>
</dbReference>
<keyword evidence="1 4" id="KW-0963">Cytoplasm</keyword>
<comment type="catalytic activity">
    <reaction evidence="4">
        <text>N-terminal L-glutamyl-[protein] + L-leucyl-tRNA(Leu) = N-terminal L-leucyl-L-glutamyl-[protein] + tRNA(Leu) + H(+)</text>
        <dbReference type="Rhea" id="RHEA:50412"/>
        <dbReference type="Rhea" id="RHEA-COMP:9613"/>
        <dbReference type="Rhea" id="RHEA-COMP:9622"/>
        <dbReference type="Rhea" id="RHEA-COMP:12664"/>
        <dbReference type="Rhea" id="RHEA-COMP:12668"/>
        <dbReference type="ChEBI" id="CHEBI:15378"/>
        <dbReference type="ChEBI" id="CHEBI:64721"/>
        <dbReference type="ChEBI" id="CHEBI:78442"/>
        <dbReference type="ChEBI" id="CHEBI:78494"/>
        <dbReference type="ChEBI" id="CHEBI:133041"/>
        <dbReference type="EC" id="2.3.2.29"/>
    </reaction>
</comment>
<evidence type="ECO:0000256" key="4">
    <source>
        <dbReference type="HAMAP-Rule" id="MF_00689"/>
    </source>
</evidence>
<dbReference type="InterPro" id="IPR017138">
    <property type="entry name" value="Asp_Glu_LeuTrfase"/>
</dbReference>
<dbReference type="NCBIfam" id="NF002346">
    <property type="entry name" value="PRK01305.2-3"/>
    <property type="match status" value="1"/>
</dbReference>
<dbReference type="InterPro" id="IPR007471">
    <property type="entry name" value="N-end_Aminoacyl_Trfase_N"/>
</dbReference>
<gene>
    <name evidence="4" type="primary">bpt</name>
    <name evidence="8" type="ORF">SAMN05421753_12161</name>
</gene>
<comment type="catalytic activity">
    <reaction evidence="4">
        <text>N-terminal L-aspartyl-[protein] + L-leucyl-tRNA(Leu) = N-terminal L-leucyl-L-aspartyl-[protein] + tRNA(Leu) + H(+)</text>
        <dbReference type="Rhea" id="RHEA:50420"/>
        <dbReference type="Rhea" id="RHEA-COMP:9613"/>
        <dbReference type="Rhea" id="RHEA-COMP:9622"/>
        <dbReference type="Rhea" id="RHEA-COMP:12669"/>
        <dbReference type="Rhea" id="RHEA-COMP:12674"/>
        <dbReference type="ChEBI" id="CHEBI:15378"/>
        <dbReference type="ChEBI" id="CHEBI:64720"/>
        <dbReference type="ChEBI" id="CHEBI:78442"/>
        <dbReference type="ChEBI" id="CHEBI:78494"/>
        <dbReference type="ChEBI" id="CHEBI:133042"/>
        <dbReference type="EC" id="2.3.2.29"/>
    </reaction>
</comment>
<sequence>MERHSQHKHRSMRLRPQNFQSGRTLDTSPANLNTDCMAIPAAPLEFIEPQRPCSYLPEQTAALEYRGYPGLSPDALEELICRGWRRFGVQVFRPACPACQKCIPVRIDVASFQPTKSQRRTQRRNDHITFELATATVSEQHVDLYNRWHADMADRRDWREQETDPRNYARSFLSGAFPSAHELRYYDSDELVGIGLIDMLPSALSSIYFYHAPEWRPLGPGTFSLLCEIELARRLGLQHVYLGFWIAECPSMAYKNRFHPHEVLLSRPTDEEQPQWLKAHAADPTLDEGGDLAPRTNPGETK</sequence>
<evidence type="ECO:0000256" key="1">
    <source>
        <dbReference type="ARBA" id="ARBA00022490"/>
    </source>
</evidence>
<accession>A0A1I3RNL1</accession>
<reference evidence="9" key="1">
    <citation type="submission" date="2016-10" db="EMBL/GenBank/DDBJ databases">
        <authorList>
            <person name="Varghese N."/>
            <person name="Submissions S."/>
        </authorList>
    </citation>
    <scope>NUCLEOTIDE SEQUENCE [LARGE SCALE GENOMIC DNA]</scope>
    <source>
        <strain evidence="9">DSM 26348</strain>
    </source>
</reference>
<dbReference type="EMBL" id="FOQD01000021">
    <property type="protein sequence ID" value="SFJ47640.1"/>
    <property type="molecule type" value="Genomic_DNA"/>
</dbReference>
<dbReference type="EC" id="2.3.2.29" evidence="4"/>
<dbReference type="PANTHER" id="PTHR21367">
    <property type="entry name" value="ARGININE-TRNA-PROTEIN TRANSFERASE 1"/>
    <property type="match status" value="1"/>
</dbReference>
<dbReference type="AlphaFoldDB" id="A0A1I3RNL1"/>
<evidence type="ECO:0000259" key="7">
    <source>
        <dbReference type="Pfam" id="PF04377"/>
    </source>
</evidence>
<feature type="domain" description="N-end aminoacyl transferase N-terminal" evidence="6">
    <location>
        <begin position="52"/>
        <end position="120"/>
    </location>
</feature>
<evidence type="ECO:0000256" key="3">
    <source>
        <dbReference type="ARBA" id="ARBA00023315"/>
    </source>
</evidence>
<evidence type="ECO:0000313" key="8">
    <source>
        <dbReference type="EMBL" id="SFJ47640.1"/>
    </source>
</evidence>
<keyword evidence="2 4" id="KW-0808">Transferase</keyword>
<keyword evidence="3 4" id="KW-0012">Acyltransferase</keyword>
<dbReference type="GO" id="GO:0004057">
    <property type="term" value="F:arginyl-tRNA--protein transferase activity"/>
    <property type="evidence" value="ECO:0007669"/>
    <property type="project" value="InterPro"/>
</dbReference>
<protein>
    <recommendedName>
        <fullName evidence="4">Aspartate/glutamate leucyltransferase</fullName>
        <ecNumber evidence="4">2.3.2.29</ecNumber>
    </recommendedName>
</protein>
<dbReference type="OrthoDB" id="9782022at2"/>
<comment type="similarity">
    <text evidence="4">Belongs to the R-transferase family. Bpt subfamily.</text>
</comment>
<dbReference type="InterPro" id="IPR030700">
    <property type="entry name" value="N-end_Aminoacyl_Trfase"/>
</dbReference>
<feature type="compositionally biased region" description="Polar residues" evidence="5">
    <location>
        <begin position="17"/>
        <end position="27"/>
    </location>
</feature>
<feature type="domain" description="N-end rule aminoacyl transferase C-terminal" evidence="7">
    <location>
        <begin position="141"/>
        <end position="264"/>
    </location>
</feature>
<feature type="region of interest" description="Disordered" evidence="5">
    <location>
        <begin position="269"/>
        <end position="302"/>
    </location>
</feature>
<feature type="region of interest" description="Disordered" evidence="5">
    <location>
        <begin position="1"/>
        <end position="27"/>
    </location>
</feature>
<dbReference type="Proteomes" id="UP000199518">
    <property type="component" value="Unassembled WGS sequence"/>
</dbReference>
<evidence type="ECO:0000256" key="2">
    <source>
        <dbReference type="ARBA" id="ARBA00022679"/>
    </source>
</evidence>
<comment type="function">
    <text evidence="4">Functions in the N-end rule pathway of protein degradation where it conjugates Leu from its aminoacyl-tRNA to the N-termini of proteins containing an N-terminal aspartate or glutamate.</text>
</comment>
<dbReference type="GO" id="GO:0008914">
    <property type="term" value="F:leucyl-tRNA--protein transferase activity"/>
    <property type="evidence" value="ECO:0007669"/>
    <property type="project" value="UniProtKB-UniRule"/>
</dbReference>
<evidence type="ECO:0000256" key="5">
    <source>
        <dbReference type="SAM" id="MobiDB-lite"/>
    </source>
</evidence>
<dbReference type="STRING" id="1576369.SAMN05421753_12161"/>